<sequence>MTLYLAFEGRCCCIAGELNIFLPDSLVGFSNNESIDCLTQVFDNSLDKQVEDEVLGSSSSKVNIAGEDDVEEGLAVNCKEK</sequence>
<reference evidence="1" key="2">
    <citation type="submission" date="2020-05" db="UniProtKB">
        <authorList>
            <consortium name="EnsemblMetazoa"/>
        </authorList>
    </citation>
    <scope>IDENTIFICATION</scope>
    <source>
        <strain evidence="1">IAEA</strain>
    </source>
</reference>
<name>A0A1B0AF71_GLOPL</name>
<evidence type="ECO:0000313" key="1">
    <source>
        <dbReference type="EnsemblMetazoa" id="GPAI043847-PA"/>
    </source>
</evidence>
<evidence type="ECO:0000313" key="2">
    <source>
        <dbReference type="Proteomes" id="UP000092445"/>
    </source>
</evidence>
<dbReference type="EnsemblMetazoa" id="GPAI043847-RA">
    <property type="protein sequence ID" value="GPAI043847-PA"/>
    <property type="gene ID" value="GPAI043847"/>
</dbReference>
<accession>A0A1B0AF71</accession>
<reference evidence="2" key="1">
    <citation type="submission" date="2014-03" db="EMBL/GenBank/DDBJ databases">
        <authorList>
            <person name="Aksoy S."/>
            <person name="Warren W."/>
            <person name="Wilson R.K."/>
        </authorList>
    </citation>
    <scope>NUCLEOTIDE SEQUENCE [LARGE SCALE GENOMIC DNA]</scope>
    <source>
        <strain evidence="2">IAEA</strain>
    </source>
</reference>
<keyword evidence="2" id="KW-1185">Reference proteome</keyword>
<protein>
    <submittedName>
        <fullName evidence="1">Uncharacterized protein</fullName>
    </submittedName>
</protein>
<dbReference type="VEuPathDB" id="VectorBase:GPAI043847"/>
<dbReference type="AlphaFoldDB" id="A0A1B0AF71"/>
<proteinExistence type="predicted"/>
<dbReference type="Proteomes" id="UP000092445">
    <property type="component" value="Unassembled WGS sequence"/>
</dbReference>
<organism evidence="1 2">
    <name type="scientific">Glossina pallidipes</name>
    <name type="common">Tsetse fly</name>
    <dbReference type="NCBI Taxonomy" id="7398"/>
    <lineage>
        <taxon>Eukaryota</taxon>
        <taxon>Metazoa</taxon>
        <taxon>Ecdysozoa</taxon>
        <taxon>Arthropoda</taxon>
        <taxon>Hexapoda</taxon>
        <taxon>Insecta</taxon>
        <taxon>Pterygota</taxon>
        <taxon>Neoptera</taxon>
        <taxon>Endopterygota</taxon>
        <taxon>Diptera</taxon>
        <taxon>Brachycera</taxon>
        <taxon>Muscomorpha</taxon>
        <taxon>Hippoboscoidea</taxon>
        <taxon>Glossinidae</taxon>
        <taxon>Glossina</taxon>
    </lineage>
</organism>